<evidence type="ECO:0000313" key="8">
    <source>
        <dbReference type="Proteomes" id="UP001589703"/>
    </source>
</evidence>
<keyword evidence="1" id="KW-0596">Phosphopantetheine</keyword>
<dbReference type="InterPro" id="IPR020806">
    <property type="entry name" value="PKS_PP-bd"/>
</dbReference>
<dbReference type="PROSITE" id="PS50075">
    <property type="entry name" value="CARRIER"/>
    <property type="match status" value="1"/>
</dbReference>
<dbReference type="EMBL" id="JBHMAR010000020">
    <property type="protein sequence ID" value="MFB9736932.1"/>
    <property type="molecule type" value="Genomic_DNA"/>
</dbReference>
<dbReference type="InterPro" id="IPR050091">
    <property type="entry name" value="PKS_NRPS_Biosynth_Enz"/>
</dbReference>
<organism evidence="7 8">
    <name type="scientific">Streptomyces thermocoprophilus</name>
    <dbReference type="NCBI Taxonomy" id="78356"/>
    <lineage>
        <taxon>Bacteria</taxon>
        <taxon>Bacillati</taxon>
        <taxon>Actinomycetota</taxon>
        <taxon>Actinomycetes</taxon>
        <taxon>Kitasatosporales</taxon>
        <taxon>Streptomycetaceae</taxon>
        <taxon>Streptomyces</taxon>
    </lineage>
</organism>
<dbReference type="InterPro" id="IPR016039">
    <property type="entry name" value="Thiolase-like"/>
</dbReference>
<dbReference type="CDD" id="cd00833">
    <property type="entry name" value="PKS"/>
    <property type="match status" value="1"/>
</dbReference>
<comment type="caution">
    <text evidence="7">The sequence shown here is derived from an EMBL/GenBank/DDBJ whole genome shotgun (WGS) entry which is preliminary data.</text>
</comment>
<dbReference type="SMART" id="SM00822">
    <property type="entry name" value="PKS_KR"/>
    <property type="match status" value="1"/>
</dbReference>
<evidence type="ECO:0000256" key="1">
    <source>
        <dbReference type="ARBA" id="ARBA00022450"/>
    </source>
</evidence>
<dbReference type="Pfam" id="PF00550">
    <property type="entry name" value="PP-binding"/>
    <property type="match status" value="1"/>
</dbReference>
<evidence type="ECO:0000259" key="5">
    <source>
        <dbReference type="PROSITE" id="PS50075"/>
    </source>
</evidence>
<dbReference type="InterPro" id="IPR020841">
    <property type="entry name" value="PKS_Beta-ketoAc_synthase_dom"/>
</dbReference>
<dbReference type="RefSeq" id="WP_385859276.1">
    <property type="nucleotide sequence ID" value="NZ_JBHMAR010000020.1"/>
</dbReference>
<gene>
    <name evidence="7" type="ORF">ACFFRO_17625</name>
</gene>
<dbReference type="SUPFAM" id="SSF53901">
    <property type="entry name" value="Thiolase-like"/>
    <property type="match status" value="1"/>
</dbReference>
<name>A0ABV5VGX7_9ACTN</name>
<keyword evidence="8" id="KW-1185">Reference proteome</keyword>
<dbReference type="InterPro" id="IPR013968">
    <property type="entry name" value="PKS_KR"/>
</dbReference>
<dbReference type="InterPro" id="IPR057326">
    <property type="entry name" value="KR_dom"/>
</dbReference>
<dbReference type="SMART" id="SM00823">
    <property type="entry name" value="PKS_PP"/>
    <property type="match status" value="1"/>
</dbReference>
<dbReference type="PANTHER" id="PTHR43775">
    <property type="entry name" value="FATTY ACID SYNTHASE"/>
    <property type="match status" value="1"/>
</dbReference>
<dbReference type="InterPro" id="IPR014030">
    <property type="entry name" value="Ketoacyl_synth_N"/>
</dbReference>
<keyword evidence="2" id="KW-0597">Phosphoprotein</keyword>
<dbReference type="SUPFAM" id="SSF47336">
    <property type="entry name" value="ACP-like"/>
    <property type="match status" value="1"/>
</dbReference>
<dbReference type="Pfam" id="PF08659">
    <property type="entry name" value="KR"/>
    <property type="match status" value="1"/>
</dbReference>
<dbReference type="SMART" id="SM00825">
    <property type="entry name" value="PKS_KS"/>
    <property type="match status" value="1"/>
</dbReference>
<dbReference type="InterPro" id="IPR014031">
    <property type="entry name" value="Ketoacyl_synth_C"/>
</dbReference>
<feature type="domain" description="Ketosynthase family 3 (KS3)" evidence="6">
    <location>
        <begin position="7"/>
        <end position="430"/>
    </location>
</feature>
<proteinExistence type="predicted"/>
<keyword evidence="3" id="KW-0808">Transferase</keyword>
<sequence>MTETDYQSAVAIIGMSGRFPGASGVSELWRRLLDGMPGLREITDDELRAAGLDPAVTADPAYVRVGGPVDGIDLFDAGVFGFSPRETETMEPQHRLFLECAWEALESAGYCPTEHDVPVGVFAGCGFPDYMRDNLAGLDDEPGGHLLLAAGSERDSLTSLVAYKLGLRGPSVTVQTFCSTSLVAVHMACQSLLTFECDTALAGGAALPLPQPAGYRYEQGGILSPDGTVRSFDAAANGSVMGSGVGVVALKRMTDALADGDVVHAVILGSAVNNDGPARVGYTAPGVEGQAGVIDAALAVADVKPETVGYVECHATGTGLGDAIELTAMNKVFPAGRDTPCVLGSLKPSIGHLDRASGVTGLIRATLAVREHVLPGTPNFETPNPALAAAGDRFTVLSGHRPWPQGPHPRRAGVSSFGLGGTNAHVVLEEAPPRPPLPSRPGPHVLAFSAADPAALEALTVRLRDHLAAHPELRLADVAHTLQQSRGRFALRRAVVCRDLPDAVAALSDPRRLLDGETSRSDAPVRLAVADGVPDAWWSGLASATAALAGQQAPAGAGRETAERLVRELLARLGVRVVTDPAADAVDAVLGDGPAEEWPAAALARLWLAGVRVDWSALHRDADGTPTAYRVELPTYPFQRRRYWTDTRPAASPAAGDAGTTGSAVRRVDDTGAWTYLPTWRQEPVPAGDLDARLRAAGPWLVLSGDARGEALIARLARAGAETTAVRLADGFDMDDTGDFTVGPRPADDLPEVFGSLLVAPRTVVHAWSLAAPPDGQTADAGPMAVFEAAQELGFHSALALAGALADSPAGGETELVLLTSGATGVTGADLTRPEHASLAALAPSLAQENPALRCRSIDVDAPPLPAAGDAAGVLADRLAGHVLAAAVAPHRGPLAVRAGETWLRHYEPVRLDTPARPLFREGETVLITGGLGDVGLTLARHLAQTYRCRLVLTTRGALPPREEWPLHADGESRTARHVRNLLDLEERGAEVLAVSADVADLEQMRRAVTLAVERFGGIDAVVHGAGVQDPAYFRAAHLSDREMCAAHFRAKVGGFHVLQEVLAGHCPERRLTLSSIAAVLGGIALGPYAAANAALDAFARAARRDGAGVWTSVDWDTWGVDPARFDGELVMRPHEGVDVFERALAAGDRIGQVVVSTASLRARLDQWVTGAGRPAGQPMQERRERHPRPQLSTPYAEPADELEASLAEVWASVLGLDRVGADDNFFELGGHSLLAIQVAGRIRETVRAGLPVTAIVEHPTVRELAAGLRES</sequence>
<evidence type="ECO:0000256" key="4">
    <source>
        <dbReference type="SAM" id="MobiDB-lite"/>
    </source>
</evidence>
<evidence type="ECO:0000259" key="6">
    <source>
        <dbReference type="PROSITE" id="PS52004"/>
    </source>
</evidence>
<evidence type="ECO:0000313" key="7">
    <source>
        <dbReference type="EMBL" id="MFB9736932.1"/>
    </source>
</evidence>
<feature type="domain" description="Carrier" evidence="5">
    <location>
        <begin position="1198"/>
        <end position="1272"/>
    </location>
</feature>
<evidence type="ECO:0000256" key="3">
    <source>
        <dbReference type="ARBA" id="ARBA00022679"/>
    </source>
</evidence>
<dbReference type="PROSITE" id="PS52004">
    <property type="entry name" value="KS3_2"/>
    <property type="match status" value="1"/>
</dbReference>
<dbReference type="Pfam" id="PF22621">
    <property type="entry name" value="CurL-like_PKS_C"/>
    <property type="match status" value="1"/>
</dbReference>
<evidence type="ECO:0000256" key="2">
    <source>
        <dbReference type="ARBA" id="ARBA00022553"/>
    </source>
</evidence>
<dbReference type="PROSITE" id="PS00012">
    <property type="entry name" value="PHOSPHOPANTETHEINE"/>
    <property type="match status" value="1"/>
</dbReference>
<reference evidence="7 8" key="1">
    <citation type="submission" date="2024-09" db="EMBL/GenBank/DDBJ databases">
        <authorList>
            <person name="Sun Q."/>
            <person name="Mori K."/>
        </authorList>
    </citation>
    <scope>NUCLEOTIDE SEQUENCE [LARGE SCALE GENOMIC DNA]</scope>
    <source>
        <strain evidence="7 8">JCM 10918</strain>
    </source>
</reference>
<dbReference type="Pfam" id="PF02801">
    <property type="entry name" value="Ketoacyl-synt_C"/>
    <property type="match status" value="1"/>
</dbReference>
<protein>
    <submittedName>
        <fullName evidence="7">SDR family NAD(P)-dependent oxidoreductase</fullName>
    </submittedName>
</protein>
<dbReference type="Gene3D" id="3.40.47.10">
    <property type="match status" value="1"/>
</dbReference>
<dbReference type="Proteomes" id="UP001589703">
    <property type="component" value="Unassembled WGS sequence"/>
</dbReference>
<dbReference type="Gene3D" id="3.30.70.3290">
    <property type="match status" value="1"/>
</dbReference>
<dbReference type="SUPFAM" id="SSF51735">
    <property type="entry name" value="NAD(P)-binding Rossmann-fold domains"/>
    <property type="match status" value="2"/>
</dbReference>
<dbReference type="Gene3D" id="3.40.50.720">
    <property type="entry name" value="NAD(P)-binding Rossmann-like Domain"/>
    <property type="match status" value="1"/>
</dbReference>
<dbReference type="InterPro" id="IPR006162">
    <property type="entry name" value="Ppantetheine_attach_site"/>
</dbReference>
<dbReference type="InterPro" id="IPR036736">
    <property type="entry name" value="ACP-like_sf"/>
</dbReference>
<dbReference type="Gene3D" id="1.10.1240.100">
    <property type="match status" value="1"/>
</dbReference>
<dbReference type="InterPro" id="IPR009081">
    <property type="entry name" value="PP-bd_ACP"/>
</dbReference>
<accession>A0ABV5VGX7</accession>
<dbReference type="Gene3D" id="1.10.1200.10">
    <property type="entry name" value="ACP-like"/>
    <property type="match status" value="1"/>
</dbReference>
<feature type="region of interest" description="Disordered" evidence="4">
    <location>
        <begin position="1172"/>
        <end position="1195"/>
    </location>
</feature>
<dbReference type="Pfam" id="PF00109">
    <property type="entry name" value="ketoacyl-synt"/>
    <property type="match status" value="1"/>
</dbReference>
<dbReference type="PANTHER" id="PTHR43775:SF37">
    <property type="entry name" value="SI:DKEY-61P9.11"/>
    <property type="match status" value="1"/>
</dbReference>
<dbReference type="InterPro" id="IPR036291">
    <property type="entry name" value="NAD(P)-bd_dom_sf"/>
</dbReference>